<reference evidence="10" key="3">
    <citation type="submission" date="2020-04" db="EMBL/GenBank/DDBJ databases">
        <title>Molecular characterization and genomic function of Grape geminivirus A.</title>
        <authorList>
            <person name="Sun S.W."/>
            <person name="Hu Y."/>
            <person name="Jiang G.Z."/>
            <person name="Tian Y.M."/>
            <person name="Ding M."/>
            <person name="Yu C."/>
            <person name="Zhou X.P."/>
            <person name="Qian Y.J."/>
        </authorList>
    </citation>
    <scope>NUCLEOTIDE SEQUENCE</scope>
    <source>
        <strain evidence="10">2017YM1</strain>
        <strain evidence="11">2018PD2</strain>
        <strain evidence="12">2018PD3</strain>
        <strain evidence="17">2019PD11</strain>
        <strain evidence="18">2019PD12</strain>
        <strain evidence="13">2019PD6</strain>
        <strain evidence="14">2019PD7</strain>
        <strain evidence="15">2019PD8</strain>
        <strain evidence="16">2019PD9</strain>
        <strain evidence="19">2019YM2</strain>
        <strain evidence="20">2019YM3</strain>
        <strain evidence="21">2019YM4</strain>
    </source>
</reference>
<dbReference type="EMBL" id="KX570611">
    <property type="protein sequence ID" value="APP87696.1"/>
    <property type="molecule type" value="Genomic_DNA"/>
</dbReference>
<evidence type="ECO:0000313" key="2">
    <source>
        <dbReference type="EMBL" id="APP87684.1"/>
    </source>
</evidence>
<evidence type="ECO:0000313" key="9">
    <source>
        <dbReference type="EMBL" id="ASJ80960.1"/>
    </source>
</evidence>
<dbReference type="EMBL" id="KX618694">
    <property type="protein sequence ID" value="AOT85624.1"/>
    <property type="molecule type" value="Genomic_DNA"/>
</dbReference>
<dbReference type="GO" id="GO:0005198">
    <property type="term" value="F:structural molecule activity"/>
    <property type="evidence" value="ECO:0007669"/>
    <property type="project" value="InterPro"/>
</dbReference>
<dbReference type="Proteomes" id="UP000201082">
    <property type="component" value="Segment"/>
</dbReference>
<reference evidence="1" key="1">
    <citation type="journal article" date="2017" name="Phytopathology">
        <title>Description of a novel monopartite geminivirus and its defective subviral sequence in grapevine (Vitis vinifera L.).</title>
        <authorList>
            <person name="Al Rwahnih M."/>
            <person name="Alabi O.J."/>
            <person name="Westrick N.M."/>
            <person name="Golino D."/>
            <person name="Rowhani A."/>
        </authorList>
    </citation>
    <scope>NUCLEOTIDE SEQUENCE [LARGE SCALE GENOMIC DNA]</scope>
    <source>
        <strain evidence="2">Black Beet</strain>
        <strain evidence="4">Longyan</strain>
        <strain evidence="5">Neo-Muscat</strain>
        <strain evidence="3">Super Hamburg</strain>
        <strain evidence="1">Tamar</strain>
    </source>
</reference>
<dbReference type="Gene3D" id="2.60.120.20">
    <property type="match status" value="1"/>
</dbReference>
<evidence type="ECO:0000313" key="15">
    <source>
        <dbReference type="EMBL" id="QNN81403.1"/>
    </source>
</evidence>
<evidence type="ECO:0000313" key="14">
    <source>
        <dbReference type="EMBL" id="QNN81397.1"/>
    </source>
</evidence>
<evidence type="ECO:0000313" key="6">
    <source>
        <dbReference type="EMBL" id="ASJ80936.1"/>
    </source>
</evidence>
<reference evidence="6" key="2">
    <citation type="submission" date="2017-05" db="EMBL/GenBank/DDBJ databases">
        <authorList>
            <person name="Song R."/>
            <person name="Chenine A.L."/>
            <person name="Ruprecht R.M."/>
        </authorList>
    </citation>
    <scope>NUCLEOTIDE SEQUENCE</scope>
    <source>
        <strain evidence="6">GGVA-188-vf-1</strain>
        <strain evidence="7">GGVA-CaS-1</strain>
        <strain evidence="8">GGVA-jaok-vf-1</strain>
        <strain evidence="9">GGVA-shine-fi-1</strain>
    </source>
</reference>
<dbReference type="EMBL" id="MF163263">
    <property type="protein sequence ID" value="ASJ80948.1"/>
    <property type="molecule type" value="Genomic_DNA"/>
</dbReference>
<evidence type="ECO:0000313" key="13">
    <source>
        <dbReference type="EMBL" id="QNN81391.1"/>
    </source>
</evidence>
<evidence type="ECO:0000313" key="18">
    <source>
        <dbReference type="EMBL" id="QNN81421.1"/>
    </source>
</evidence>
<dbReference type="EMBL" id="MT344709">
    <property type="protein sequence ID" value="QNN81409.1"/>
    <property type="molecule type" value="Genomic_DNA"/>
</dbReference>
<dbReference type="EMBL" id="MT344712">
    <property type="protein sequence ID" value="QNN81427.1"/>
    <property type="molecule type" value="Genomic_DNA"/>
</dbReference>
<dbReference type="EMBL" id="MF163262">
    <property type="protein sequence ID" value="ASJ80942.1"/>
    <property type="molecule type" value="Genomic_DNA"/>
</dbReference>
<evidence type="ECO:0000313" key="1">
    <source>
        <dbReference type="EMBL" id="AOT85624.1"/>
    </source>
</evidence>
<proteinExistence type="predicted"/>
<gene>
    <name evidence="6" type="primary">ORF2</name>
</gene>
<dbReference type="SMR" id="A0A1D8GZF5"/>
<dbReference type="EMBL" id="MT344708">
    <property type="protein sequence ID" value="QNN81403.1"/>
    <property type="molecule type" value="Genomic_DNA"/>
</dbReference>
<dbReference type="KEGG" id="vg:29295303"/>
<evidence type="ECO:0000313" key="11">
    <source>
        <dbReference type="EMBL" id="QNN81379.1"/>
    </source>
</evidence>
<dbReference type="InterPro" id="IPR000263">
    <property type="entry name" value="GV_A/BR1_coat"/>
</dbReference>
<evidence type="ECO:0000313" key="20">
    <source>
        <dbReference type="EMBL" id="QNN81433.1"/>
    </source>
</evidence>
<protein>
    <submittedName>
        <fullName evidence="1 10">V1</fullName>
    </submittedName>
</protein>
<evidence type="ECO:0000313" key="19">
    <source>
        <dbReference type="EMBL" id="QNN81427.1"/>
    </source>
</evidence>
<evidence type="ECO:0000313" key="8">
    <source>
        <dbReference type="EMBL" id="ASJ80948.1"/>
    </source>
</evidence>
<dbReference type="EMBL" id="MT344714">
    <property type="protein sequence ID" value="QNN81439.1"/>
    <property type="molecule type" value="Genomic_DNA"/>
</dbReference>
<dbReference type="EMBL" id="MF163261">
    <property type="protein sequence ID" value="ASJ80936.1"/>
    <property type="molecule type" value="Genomic_DNA"/>
</dbReference>
<evidence type="ECO:0000313" key="22">
    <source>
        <dbReference type="Proteomes" id="UP000201082"/>
    </source>
</evidence>
<dbReference type="EMBL" id="MT344705">
    <property type="protein sequence ID" value="QNN81385.1"/>
    <property type="molecule type" value="Genomic_DNA"/>
</dbReference>
<evidence type="ECO:0000313" key="5">
    <source>
        <dbReference type="EMBL" id="APP87708.1"/>
    </source>
</evidence>
<dbReference type="EMBL" id="MT344706">
    <property type="protein sequence ID" value="QNN81391.1"/>
    <property type="molecule type" value="Genomic_DNA"/>
</dbReference>
<evidence type="ECO:0000313" key="21">
    <source>
        <dbReference type="EMBL" id="QNN81439.1"/>
    </source>
</evidence>
<dbReference type="EMBL" id="KX570609">
    <property type="protein sequence ID" value="APP87684.1"/>
    <property type="molecule type" value="Genomic_DNA"/>
</dbReference>
<dbReference type="EMBL" id="KX570610">
    <property type="protein sequence ID" value="APP87690.1"/>
    <property type="molecule type" value="Genomic_DNA"/>
</dbReference>
<dbReference type="EMBL" id="MT344707">
    <property type="protein sequence ID" value="QNN81397.1"/>
    <property type="molecule type" value="Genomic_DNA"/>
</dbReference>
<evidence type="ECO:0000313" key="16">
    <source>
        <dbReference type="EMBL" id="QNN81409.1"/>
    </source>
</evidence>
<keyword evidence="22" id="KW-1185">Reference proteome</keyword>
<evidence type="ECO:0000313" key="7">
    <source>
        <dbReference type="EMBL" id="ASJ80942.1"/>
    </source>
</evidence>
<dbReference type="EMBL" id="KX570613">
    <property type="protein sequence ID" value="APP87708.1"/>
    <property type="molecule type" value="Genomic_DNA"/>
</dbReference>
<dbReference type="GO" id="GO:0019028">
    <property type="term" value="C:viral capsid"/>
    <property type="evidence" value="ECO:0007669"/>
    <property type="project" value="InterPro"/>
</dbReference>
<dbReference type="EMBL" id="MT344711">
    <property type="protein sequence ID" value="QNN81421.1"/>
    <property type="molecule type" value="Genomic_DNA"/>
</dbReference>
<dbReference type="EMBL" id="MT344704">
    <property type="protein sequence ID" value="QNN81379.1"/>
    <property type="molecule type" value="Genomic_DNA"/>
</dbReference>
<evidence type="ECO:0000313" key="3">
    <source>
        <dbReference type="EMBL" id="APP87690.1"/>
    </source>
</evidence>
<dbReference type="OrthoDB" id="15748at10239"/>
<evidence type="ECO:0000313" key="12">
    <source>
        <dbReference type="EMBL" id="QNN81385.1"/>
    </source>
</evidence>
<dbReference type="RefSeq" id="YP_009305425.1">
    <property type="nucleotide sequence ID" value="NC_031340.1"/>
</dbReference>
<dbReference type="EMBL" id="MT344710">
    <property type="protein sequence ID" value="QNN81415.1"/>
    <property type="molecule type" value="Genomic_DNA"/>
</dbReference>
<dbReference type="EMBL" id="MT344713">
    <property type="protein sequence ID" value="QNN81433.1"/>
    <property type="molecule type" value="Genomic_DNA"/>
</dbReference>
<evidence type="ECO:0000313" key="17">
    <source>
        <dbReference type="EMBL" id="QNN81415.1"/>
    </source>
</evidence>
<dbReference type="EMBL" id="MT344703">
    <property type="protein sequence ID" value="QNN81373.1"/>
    <property type="molecule type" value="Genomic_DNA"/>
</dbReference>
<name>A0A1D8GZF5_9GEMI</name>
<evidence type="ECO:0000313" key="10">
    <source>
        <dbReference type="EMBL" id="QNN81373.1"/>
    </source>
</evidence>
<accession>A0A1D8GZF5</accession>
<sequence length="256" mass="29329">MDFNPRKRKSFAPLTPAQLARQRRWRALVAQGAKRRLTYPSLYRPQLMNVRRSSQSVYPDKGYHDDEDHWEGFTMSEGKATYVSMPHLGQGASQRHTSKIKLWSISVRGSLHVLNCTNPETISAQVILVWAHRPEGGSVPGFYDLFTGGGSMNDQHNPTCAKLKHSMTKSYHVLSRRTFQLTPYTTYSSGRNRVNFQIYKVFRGRNTKYVTFGEDSTGGSYSDIKYGGLFYFIRFISSDAGAKLEGDWNCRIIYYH</sequence>
<evidence type="ECO:0000313" key="4">
    <source>
        <dbReference type="EMBL" id="APP87696.1"/>
    </source>
</evidence>
<dbReference type="InterPro" id="IPR029053">
    <property type="entry name" value="Viral_coat"/>
</dbReference>
<organism evidence="1">
    <name type="scientific">Grapevine geminivirus A</name>
    <dbReference type="NCBI Taxonomy" id="1906317"/>
    <lineage>
        <taxon>Viruses</taxon>
        <taxon>Monodnaviria</taxon>
        <taxon>Shotokuvirae</taxon>
        <taxon>Cressdnaviricota</taxon>
        <taxon>Repensiviricetes</taxon>
        <taxon>Geplafuvirales</taxon>
        <taxon>Geminiviridae</taxon>
        <taxon>Maldovirus</taxon>
        <taxon>Maldovirus vitis</taxon>
    </lineage>
</organism>
<dbReference type="Pfam" id="PF00844">
    <property type="entry name" value="Gemini_coat"/>
    <property type="match status" value="1"/>
</dbReference>
<dbReference type="EMBL" id="MF163265">
    <property type="protein sequence ID" value="ASJ80960.1"/>
    <property type="molecule type" value="Genomic_DNA"/>
</dbReference>